<gene>
    <name evidence="1" type="ORF">PVK37_00100</name>
</gene>
<keyword evidence="2" id="KW-1185">Reference proteome</keyword>
<dbReference type="InterPro" id="IPR015068">
    <property type="entry name" value="DUF1877"/>
</dbReference>
<dbReference type="Gene3D" id="3.40.1760.10">
    <property type="entry name" value="YfbM-like super family"/>
    <property type="match status" value="1"/>
</dbReference>
<dbReference type="Proteomes" id="UP001219605">
    <property type="component" value="Chromosome"/>
</dbReference>
<dbReference type="EMBL" id="CP118615">
    <property type="protein sequence ID" value="WDZ84919.1"/>
    <property type="molecule type" value="Genomic_DNA"/>
</dbReference>
<protein>
    <submittedName>
        <fullName evidence="1">YfbM family protein</fullName>
    </submittedName>
</protein>
<dbReference type="Pfam" id="PF08974">
    <property type="entry name" value="DUF1877"/>
    <property type="match status" value="1"/>
</dbReference>
<name>A0ABY7ZPJ1_9ACTN</name>
<organism evidence="1 2">
    <name type="scientific">Micromonospora cathayae</name>
    <dbReference type="NCBI Taxonomy" id="3028804"/>
    <lineage>
        <taxon>Bacteria</taxon>
        <taxon>Bacillati</taxon>
        <taxon>Actinomycetota</taxon>
        <taxon>Actinomycetes</taxon>
        <taxon>Micromonosporales</taxon>
        <taxon>Micromonosporaceae</taxon>
        <taxon>Micromonospora</taxon>
    </lineage>
</organism>
<sequence length="134" mass="14150">MPATRPRGGTRSALDKAWHAIHFLLTGTAWETGTGAGAAVLGGGPVGGDIGYGPARLLDPEQVRTIAAGLEAVTVETLRTRYDVPALRAADVYPNIWDDGDDEFDSYLAPHYTLLRQFYRAAAGAGQAVLLAVV</sequence>
<dbReference type="RefSeq" id="WP_275031609.1">
    <property type="nucleotide sequence ID" value="NZ_CP118615.1"/>
</dbReference>
<evidence type="ECO:0000313" key="1">
    <source>
        <dbReference type="EMBL" id="WDZ84919.1"/>
    </source>
</evidence>
<reference evidence="1 2" key="1">
    <citation type="submission" date="2023-02" db="EMBL/GenBank/DDBJ databases">
        <authorList>
            <person name="Mo P."/>
        </authorList>
    </citation>
    <scope>NUCLEOTIDE SEQUENCE [LARGE SCALE GENOMIC DNA]</scope>
    <source>
        <strain evidence="1 2">HUAS 3</strain>
    </source>
</reference>
<dbReference type="SUPFAM" id="SSF111069">
    <property type="entry name" value="Hypothetical protein yfbM"/>
    <property type="match status" value="1"/>
</dbReference>
<dbReference type="InterPro" id="IPR035944">
    <property type="entry name" value="YfbM-like_sf"/>
</dbReference>
<accession>A0ABY7ZPJ1</accession>
<proteinExistence type="predicted"/>
<evidence type="ECO:0000313" key="2">
    <source>
        <dbReference type="Proteomes" id="UP001219605"/>
    </source>
</evidence>